<dbReference type="SUPFAM" id="SSF51261">
    <property type="entry name" value="Duplicated hybrid motif"/>
    <property type="match status" value="1"/>
</dbReference>
<feature type="chain" id="PRO_5038684516" evidence="2">
    <location>
        <begin position="16"/>
        <end position="169"/>
    </location>
</feature>
<evidence type="ECO:0000259" key="3">
    <source>
        <dbReference type="Pfam" id="PF01551"/>
    </source>
</evidence>
<proteinExistence type="predicted"/>
<name>A0A2G6KAU2_9ACTN</name>
<dbReference type="AlphaFoldDB" id="A0A2G6KAU2"/>
<dbReference type="EMBL" id="PDSL01000042">
    <property type="protein sequence ID" value="PIE32787.1"/>
    <property type="molecule type" value="Genomic_DNA"/>
</dbReference>
<dbReference type="PANTHER" id="PTHR21666:SF289">
    <property type="entry name" value="L-ALA--D-GLU ENDOPEPTIDASE"/>
    <property type="match status" value="1"/>
</dbReference>
<reference evidence="4 5" key="1">
    <citation type="submission" date="2017-10" db="EMBL/GenBank/DDBJ databases">
        <title>Novel microbial diversity and functional potential in the marine mammal oral microbiome.</title>
        <authorList>
            <person name="Dudek N.K."/>
            <person name="Sun C.L."/>
            <person name="Burstein D."/>
            <person name="Kantor R.S."/>
            <person name="Aliaga Goltsman D.S."/>
            <person name="Bik E.M."/>
            <person name="Thomas B.C."/>
            <person name="Banfield J.F."/>
            <person name="Relman D.A."/>
        </authorList>
    </citation>
    <scope>NUCLEOTIDE SEQUENCE [LARGE SCALE GENOMIC DNA]</scope>
    <source>
        <strain evidence="4">DOLJORAL78_61_10</strain>
    </source>
</reference>
<evidence type="ECO:0000256" key="1">
    <source>
        <dbReference type="ARBA" id="ARBA00022729"/>
    </source>
</evidence>
<dbReference type="GO" id="GO:0004222">
    <property type="term" value="F:metalloendopeptidase activity"/>
    <property type="evidence" value="ECO:0007669"/>
    <property type="project" value="TreeGrafter"/>
</dbReference>
<gene>
    <name evidence="4" type="ORF">CSA55_02930</name>
</gene>
<protein>
    <submittedName>
        <fullName evidence="4">Peptidase</fullName>
    </submittedName>
</protein>
<evidence type="ECO:0000313" key="5">
    <source>
        <dbReference type="Proteomes" id="UP000230914"/>
    </source>
</evidence>
<feature type="signal peptide" evidence="2">
    <location>
        <begin position="1"/>
        <end position="15"/>
    </location>
</feature>
<evidence type="ECO:0000313" key="4">
    <source>
        <dbReference type="EMBL" id="PIE32787.1"/>
    </source>
</evidence>
<dbReference type="Gene3D" id="2.70.70.10">
    <property type="entry name" value="Glucose Permease (Domain IIA)"/>
    <property type="match status" value="1"/>
</dbReference>
<dbReference type="Proteomes" id="UP000230914">
    <property type="component" value="Unassembled WGS sequence"/>
</dbReference>
<dbReference type="CDD" id="cd12797">
    <property type="entry name" value="M23_peptidase"/>
    <property type="match status" value="1"/>
</dbReference>
<dbReference type="InterPro" id="IPR011055">
    <property type="entry name" value="Dup_hybrid_motif"/>
</dbReference>
<dbReference type="InterPro" id="IPR050570">
    <property type="entry name" value="Cell_wall_metabolism_enzyme"/>
</dbReference>
<dbReference type="InterPro" id="IPR016047">
    <property type="entry name" value="M23ase_b-sheet_dom"/>
</dbReference>
<accession>A0A2G6KAU2</accession>
<organism evidence="4 5">
    <name type="scientific">Ilumatobacter coccineus</name>
    <dbReference type="NCBI Taxonomy" id="467094"/>
    <lineage>
        <taxon>Bacteria</taxon>
        <taxon>Bacillati</taxon>
        <taxon>Actinomycetota</taxon>
        <taxon>Acidimicrobiia</taxon>
        <taxon>Acidimicrobiales</taxon>
        <taxon>Ilumatobacteraceae</taxon>
        <taxon>Ilumatobacter</taxon>
    </lineage>
</organism>
<evidence type="ECO:0000256" key="2">
    <source>
        <dbReference type="SAM" id="SignalP"/>
    </source>
</evidence>
<keyword evidence="1 2" id="KW-0732">Signal</keyword>
<sequence>MTKLLVLGVVVAALATPTAPGPSPCWRPPVDAVVVDPFRPPTCPWCPGNRGIEYATPAGTPIHAVASGTVSFSGTVAGTTYVVVALADGKRITYGNLADPLVSRGERVVTGQGLGRTAGRFHFGVRLGDHYLDPDRFLGVPRYRVRLLPIDGSRPVSTPSPRWVCPDER</sequence>
<comment type="caution">
    <text evidence="4">The sequence shown here is derived from an EMBL/GenBank/DDBJ whole genome shotgun (WGS) entry which is preliminary data.</text>
</comment>
<feature type="domain" description="M23ase beta-sheet core" evidence="3">
    <location>
        <begin position="49"/>
        <end position="134"/>
    </location>
</feature>
<dbReference type="Pfam" id="PF01551">
    <property type="entry name" value="Peptidase_M23"/>
    <property type="match status" value="1"/>
</dbReference>
<dbReference type="PANTHER" id="PTHR21666">
    <property type="entry name" value="PEPTIDASE-RELATED"/>
    <property type="match status" value="1"/>
</dbReference>